<organism evidence="2">
    <name type="scientific">Siphoviridae sp. ctnPP24</name>
    <dbReference type="NCBI Taxonomy" id="2825662"/>
    <lineage>
        <taxon>Viruses</taxon>
        <taxon>Duplodnaviria</taxon>
        <taxon>Heunggongvirae</taxon>
        <taxon>Uroviricota</taxon>
        <taxon>Caudoviricetes</taxon>
    </lineage>
</organism>
<protein>
    <submittedName>
        <fullName evidence="2">Uncharacterized protein</fullName>
    </submittedName>
</protein>
<keyword evidence="1" id="KW-1133">Transmembrane helix</keyword>
<proteinExistence type="predicted"/>
<accession>A0A8S5TZ02</accession>
<dbReference type="EMBL" id="BK015962">
    <property type="protein sequence ID" value="DAF87407.1"/>
    <property type="molecule type" value="Genomic_DNA"/>
</dbReference>
<name>A0A8S5TZ02_9CAUD</name>
<reference evidence="2" key="1">
    <citation type="journal article" date="2021" name="Proc. Natl. Acad. Sci. U.S.A.">
        <title>A Catalog of Tens of Thousands of Viruses from Human Metagenomes Reveals Hidden Associations with Chronic Diseases.</title>
        <authorList>
            <person name="Tisza M.J."/>
            <person name="Buck C.B."/>
        </authorList>
    </citation>
    <scope>NUCLEOTIDE SEQUENCE</scope>
    <source>
        <strain evidence="2">CtnPP24</strain>
    </source>
</reference>
<evidence type="ECO:0000256" key="1">
    <source>
        <dbReference type="SAM" id="Phobius"/>
    </source>
</evidence>
<keyword evidence="1" id="KW-0812">Transmembrane</keyword>
<sequence length="36" mass="4241">MINQLLHSGKMYLLVRLQLCVGCTFKLILSFPHLFY</sequence>
<evidence type="ECO:0000313" key="2">
    <source>
        <dbReference type="EMBL" id="DAF87407.1"/>
    </source>
</evidence>
<feature type="transmembrane region" description="Helical" evidence="1">
    <location>
        <begin position="12"/>
        <end position="35"/>
    </location>
</feature>
<keyword evidence="1" id="KW-0472">Membrane</keyword>